<dbReference type="GO" id="GO:0022857">
    <property type="term" value="F:transmembrane transporter activity"/>
    <property type="evidence" value="ECO:0007669"/>
    <property type="project" value="InterPro"/>
</dbReference>
<dbReference type="SUPFAM" id="SSF103473">
    <property type="entry name" value="MFS general substrate transporter"/>
    <property type="match status" value="1"/>
</dbReference>
<dbReference type="InterPro" id="IPR011701">
    <property type="entry name" value="MFS"/>
</dbReference>
<dbReference type="PANTHER" id="PTHR23504:SF15">
    <property type="entry name" value="MAJOR FACILITATOR SUPERFAMILY (MFS) PROFILE DOMAIN-CONTAINING PROTEIN"/>
    <property type="match status" value="1"/>
</dbReference>
<dbReference type="GO" id="GO:0016020">
    <property type="term" value="C:membrane"/>
    <property type="evidence" value="ECO:0007669"/>
    <property type="project" value="UniProtKB-SubCell"/>
</dbReference>
<feature type="transmembrane region" description="Helical" evidence="6">
    <location>
        <begin position="146"/>
        <end position="167"/>
    </location>
</feature>
<evidence type="ECO:0000256" key="3">
    <source>
        <dbReference type="ARBA" id="ARBA00022692"/>
    </source>
</evidence>
<reference evidence="7" key="1">
    <citation type="submission" date="2023-03" db="EMBL/GenBank/DDBJ databases">
        <title>Massive genome expansion in bonnet fungi (Mycena s.s.) driven by repeated elements and novel gene families across ecological guilds.</title>
        <authorList>
            <consortium name="Lawrence Berkeley National Laboratory"/>
            <person name="Harder C.B."/>
            <person name="Miyauchi S."/>
            <person name="Viragh M."/>
            <person name="Kuo A."/>
            <person name="Thoen E."/>
            <person name="Andreopoulos B."/>
            <person name="Lu D."/>
            <person name="Skrede I."/>
            <person name="Drula E."/>
            <person name="Henrissat B."/>
            <person name="Morin E."/>
            <person name="Kohler A."/>
            <person name="Barry K."/>
            <person name="LaButti K."/>
            <person name="Morin E."/>
            <person name="Salamov A."/>
            <person name="Lipzen A."/>
            <person name="Mereny Z."/>
            <person name="Hegedus B."/>
            <person name="Baldrian P."/>
            <person name="Stursova M."/>
            <person name="Weitz H."/>
            <person name="Taylor A."/>
            <person name="Grigoriev I.V."/>
            <person name="Nagy L.G."/>
            <person name="Martin F."/>
            <person name="Kauserud H."/>
        </authorList>
    </citation>
    <scope>NUCLEOTIDE SEQUENCE</scope>
    <source>
        <strain evidence="7">CBHHK200</strain>
    </source>
</reference>
<feature type="transmembrane region" description="Helical" evidence="6">
    <location>
        <begin position="331"/>
        <end position="356"/>
    </location>
</feature>
<dbReference type="InterPro" id="IPR036259">
    <property type="entry name" value="MFS_trans_sf"/>
</dbReference>
<evidence type="ECO:0000256" key="4">
    <source>
        <dbReference type="ARBA" id="ARBA00022989"/>
    </source>
</evidence>
<feature type="transmembrane region" description="Helical" evidence="6">
    <location>
        <begin position="302"/>
        <end position="319"/>
    </location>
</feature>
<keyword evidence="2" id="KW-0813">Transport</keyword>
<proteinExistence type="predicted"/>
<sequence>MSENTSLTVTLKAHNASQVANLHYLVHVALRARSRQVSALVIYPFIIQFVRDTDVTGGDETKTGNYRVRQESVFFLAACLTVVYFGRLSDRYGRRPVLLLGPVGLSLAMLGFGSSKKIWSLVFFRFIQGAFNGNNDSTSVAEIYSLLPFMWSIGSTLGPFIGGSLANPASRFPDSLGKIHLLREFPYLLPCATAGALALGAFIFGVLGLKETLPSAIARQKKGLLGTEVEPLLSNTSVSAQGDTLIANDVPHFEPSLFALCLTRSVIVFFNYACFLQPTFCFKVMIPLVYATPVELNGLGLSPLHIGRIMGLCGFLNMLPRPSAGRIDSTVILIMIFQMSCSFVVLSIFACTQIFIVDSAPSQKSLGSVNGLAQMVAATLRSIAPSFASSLFSTSVSHHLLGGYFVFFVLCSFSLCAVWASLLLPKKLRH</sequence>
<organism evidence="7 8">
    <name type="scientific">Mycena alexandri</name>
    <dbReference type="NCBI Taxonomy" id="1745969"/>
    <lineage>
        <taxon>Eukaryota</taxon>
        <taxon>Fungi</taxon>
        <taxon>Dikarya</taxon>
        <taxon>Basidiomycota</taxon>
        <taxon>Agaricomycotina</taxon>
        <taxon>Agaricomycetes</taxon>
        <taxon>Agaricomycetidae</taxon>
        <taxon>Agaricales</taxon>
        <taxon>Marasmiineae</taxon>
        <taxon>Mycenaceae</taxon>
        <taxon>Mycena</taxon>
    </lineage>
</organism>
<keyword evidence="5 6" id="KW-0472">Membrane</keyword>
<feature type="transmembrane region" description="Helical" evidence="6">
    <location>
        <begin position="187"/>
        <end position="209"/>
    </location>
</feature>
<dbReference type="PANTHER" id="PTHR23504">
    <property type="entry name" value="MAJOR FACILITATOR SUPERFAMILY DOMAIN-CONTAINING PROTEIN 10"/>
    <property type="match status" value="1"/>
</dbReference>
<comment type="caution">
    <text evidence="7">The sequence shown here is derived from an EMBL/GenBank/DDBJ whole genome shotgun (WGS) entry which is preliminary data.</text>
</comment>
<dbReference type="AlphaFoldDB" id="A0AAD6T2S7"/>
<evidence type="ECO:0000256" key="2">
    <source>
        <dbReference type="ARBA" id="ARBA00022448"/>
    </source>
</evidence>
<keyword evidence="3 6" id="KW-0812">Transmembrane</keyword>
<evidence type="ECO:0000313" key="7">
    <source>
        <dbReference type="EMBL" id="KAJ7036843.1"/>
    </source>
</evidence>
<dbReference type="EMBL" id="JARJCM010000041">
    <property type="protein sequence ID" value="KAJ7036843.1"/>
    <property type="molecule type" value="Genomic_DNA"/>
</dbReference>
<dbReference type="Gene3D" id="1.20.1250.20">
    <property type="entry name" value="MFS general substrate transporter like domains"/>
    <property type="match status" value="1"/>
</dbReference>
<name>A0AAD6T2S7_9AGAR</name>
<evidence type="ECO:0000313" key="8">
    <source>
        <dbReference type="Proteomes" id="UP001218188"/>
    </source>
</evidence>
<protein>
    <submittedName>
        <fullName evidence="7">Major facilitator superfamily domain-containing protein</fullName>
    </submittedName>
</protein>
<keyword evidence="8" id="KW-1185">Reference proteome</keyword>
<gene>
    <name evidence="7" type="ORF">C8F04DRAFT_1209992</name>
</gene>
<dbReference type="Pfam" id="PF07690">
    <property type="entry name" value="MFS_1"/>
    <property type="match status" value="1"/>
</dbReference>
<accession>A0AAD6T2S7</accession>
<evidence type="ECO:0000256" key="5">
    <source>
        <dbReference type="ARBA" id="ARBA00023136"/>
    </source>
</evidence>
<feature type="transmembrane region" description="Helical" evidence="6">
    <location>
        <begin position="72"/>
        <end position="89"/>
    </location>
</feature>
<dbReference type="Proteomes" id="UP001218188">
    <property type="component" value="Unassembled WGS sequence"/>
</dbReference>
<feature type="transmembrane region" description="Helical" evidence="6">
    <location>
        <begin position="266"/>
        <end position="290"/>
    </location>
</feature>
<keyword evidence="4 6" id="KW-1133">Transmembrane helix</keyword>
<evidence type="ECO:0000256" key="6">
    <source>
        <dbReference type="SAM" id="Phobius"/>
    </source>
</evidence>
<comment type="subcellular location">
    <subcellularLocation>
        <location evidence="1">Membrane</location>
        <topology evidence="1">Multi-pass membrane protein</topology>
    </subcellularLocation>
</comment>
<feature type="transmembrane region" description="Helical" evidence="6">
    <location>
        <begin position="401"/>
        <end position="424"/>
    </location>
</feature>
<evidence type="ECO:0000256" key="1">
    <source>
        <dbReference type="ARBA" id="ARBA00004141"/>
    </source>
</evidence>